<evidence type="ECO:0000313" key="12">
    <source>
        <dbReference type="EMBL" id="TPX10271.1"/>
    </source>
</evidence>
<dbReference type="PANTHER" id="PTHR20961:SF148">
    <property type="entry name" value="EGF DOMAIN-SPECIFIC O-LINKED N-ACETYLGLUCOSAMINE TRANSFERASE"/>
    <property type="match status" value="1"/>
</dbReference>
<comment type="catalytic activity">
    <reaction evidence="10">
        <text>L-threonyl-[protein] + UDP-N-acetyl-alpha-D-glucosamine = 3-O-(N-acetyl-beta-D-glucosaminyl)-L-threonyl-[protein] + UDP + H(+)</text>
        <dbReference type="Rhea" id="RHEA:48908"/>
        <dbReference type="Rhea" id="RHEA-COMP:11060"/>
        <dbReference type="Rhea" id="RHEA-COMP:12252"/>
        <dbReference type="ChEBI" id="CHEBI:15378"/>
        <dbReference type="ChEBI" id="CHEBI:30013"/>
        <dbReference type="ChEBI" id="CHEBI:57705"/>
        <dbReference type="ChEBI" id="CHEBI:58223"/>
        <dbReference type="ChEBI" id="CHEBI:90840"/>
        <dbReference type="EC" id="2.4.1.255"/>
    </reaction>
</comment>
<dbReference type="RefSeq" id="XP_030991982.1">
    <property type="nucleotide sequence ID" value="XM_031135550.1"/>
</dbReference>
<evidence type="ECO:0000256" key="2">
    <source>
        <dbReference type="ARBA" id="ARBA00022676"/>
    </source>
</evidence>
<dbReference type="GeneID" id="41968915"/>
<evidence type="ECO:0000256" key="9">
    <source>
        <dbReference type="ARBA" id="ARBA00048317"/>
    </source>
</evidence>
<name>A0A507AZJ3_9PEZI</name>
<dbReference type="EC" id="2.4.1.255" evidence="1"/>
<evidence type="ECO:0000256" key="3">
    <source>
        <dbReference type="ARBA" id="ARBA00022679"/>
    </source>
</evidence>
<organism evidence="12 13">
    <name type="scientific">Thyridium curvatum</name>
    <dbReference type="NCBI Taxonomy" id="1093900"/>
    <lineage>
        <taxon>Eukaryota</taxon>
        <taxon>Fungi</taxon>
        <taxon>Dikarya</taxon>
        <taxon>Ascomycota</taxon>
        <taxon>Pezizomycotina</taxon>
        <taxon>Sordariomycetes</taxon>
        <taxon>Sordariomycetidae</taxon>
        <taxon>Thyridiales</taxon>
        <taxon>Thyridiaceae</taxon>
        <taxon>Thyridium</taxon>
    </lineage>
</organism>
<sequence>MVVSSISSPLRLRLIIGSCILFLLILVALPSSGRSPPVSPARSRYFQSMAAVPSDYTRDQGETPFCASLYGIKYLEDLRDSAFVQSTPESQSTLITFCNSTAKDQIDSMFIAKDVKYRSDIKKFALSGQFRDLGWTERRVQLRPRPDDFARYMYDTGPGPVFKQAILMDRDLSLESEELESPKSFTILVKREGEGNIWHCLMEIMSLTMTIDVLKMTIDPETKKPFLSDEDAENTQVVILDDKDEGPFFSMWQMFARKPVLRLGEIENRSGLTNVIVPLAGGGNPFWSGTWKVHPCGRSDLIRVFAQRVYEHFGINYQKEREGEVVVTFIDRAQTRKLVDQDAILEALKLQNLKIDLRAVDLASLSFPEQIKAIRETDVLVGVHGAGMTHAMFLKEGSAVVEILPAEVFHKGFRNLAVMMGHTYLSMHAKENIKDDDDVFRDWHGDNMRIDQAKFLETVSIAVKTMYNKGWRSWDAVGPLDGGAGDG</sequence>
<dbReference type="Pfam" id="PF04577">
    <property type="entry name" value="Glyco_transf_61"/>
    <property type="match status" value="1"/>
</dbReference>
<dbReference type="InterPro" id="IPR007657">
    <property type="entry name" value="Glycosyltransferase_61"/>
</dbReference>
<dbReference type="Proteomes" id="UP000319257">
    <property type="component" value="Unassembled WGS sequence"/>
</dbReference>
<evidence type="ECO:0000259" key="11">
    <source>
        <dbReference type="Pfam" id="PF04577"/>
    </source>
</evidence>
<dbReference type="OrthoDB" id="529273at2759"/>
<dbReference type="InterPro" id="IPR049625">
    <property type="entry name" value="Glyco_transf_61_cat"/>
</dbReference>
<evidence type="ECO:0000256" key="8">
    <source>
        <dbReference type="ARBA" id="ARBA00042574"/>
    </source>
</evidence>
<comment type="caution">
    <text evidence="12">The sequence shown here is derived from an EMBL/GenBank/DDBJ whole genome shotgun (WGS) entry which is preliminary data.</text>
</comment>
<evidence type="ECO:0000256" key="10">
    <source>
        <dbReference type="ARBA" id="ARBA00049432"/>
    </source>
</evidence>
<evidence type="ECO:0000256" key="1">
    <source>
        <dbReference type="ARBA" id="ARBA00011970"/>
    </source>
</evidence>
<gene>
    <name evidence="12" type="ORF">E0L32_001468</name>
</gene>
<evidence type="ECO:0000256" key="4">
    <source>
        <dbReference type="ARBA" id="ARBA00022729"/>
    </source>
</evidence>
<accession>A0A507AZJ3</accession>
<keyword evidence="6" id="KW-0325">Glycoprotein</keyword>
<evidence type="ECO:0000256" key="5">
    <source>
        <dbReference type="ARBA" id="ARBA00022824"/>
    </source>
</evidence>
<protein>
    <recommendedName>
        <fullName evidence="7">EGF domain-specific O-linked N-acetylglucosamine transferase</fullName>
        <ecNumber evidence="1">2.4.1.255</ecNumber>
    </recommendedName>
    <alternativeName>
        <fullName evidence="8">Extracellular O-linked N-acetylglucosamine transferase</fullName>
    </alternativeName>
</protein>
<dbReference type="EMBL" id="SKBQ01000005">
    <property type="protein sequence ID" value="TPX10271.1"/>
    <property type="molecule type" value="Genomic_DNA"/>
</dbReference>
<dbReference type="STRING" id="1093900.A0A507AZJ3"/>
<keyword evidence="3" id="KW-0808">Transferase</keyword>
<dbReference type="GO" id="GO:0097363">
    <property type="term" value="F:protein O-acetylglucosaminyltransferase activity"/>
    <property type="evidence" value="ECO:0007669"/>
    <property type="project" value="UniProtKB-EC"/>
</dbReference>
<keyword evidence="4" id="KW-0732">Signal</keyword>
<dbReference type="AlphaFoldDB" id="A0A507AZJ3"/>
<dbReference type="GO" id="GO:0005788">
    <property type="term" value="C:endoplasmic reticulum lumen"/>
    <property type="evidence" value="ECO:0007669"/>
    <property type="project" value="TreeGrafter"/>
</dbReference>
<evidence type="ECO:0000256" key="7">
    <source>
        <dbReference type="ARBA" id="ARBA00040944"/>
    </source>
</evidence>
<keyword evidence="2" id="KW-0328">Glycosyltransferase</keyword>
<feature type="domain" description="Glycosyltransferase 61 catalytic" evidence="11">
    <location>
        <begin position="297"/>
        <end position="401"/>
    </location>
</feature>
<evidence type="ECO:0000256" key="6">
    <source>
        <dbReference type="ARBA" id="ARBA00023180"/>
    </source>
</evidence>
<keyword evidence="5" id="KW-0256">Endoplasmic reticulum</keyword>
<evidence type="ECO:0000313" key="13">
    <source>
        <dbReference type="Proteomes" id="UP000319257"/>
    </source>
</evidence>
<reference evidence="12 13" key="1">
    <citation type="submission" date="2019-06" db="EMBL/GenBank/DDBJ databases">
        <title>Draft genome sequence of the filamentous fungus Phialemoniopsis curvata isolated from diesel fuel.</title>
        <authorList>
            <person name="Varaljay V.A."/>
            <person name="Lyon W.J."/>
            <person name="Crouch A.L."/>
            <person name="Drake C.E."/>
            <person name="Hollomon J.M."/>
            <person name="Nadeau L.J."/>
            <person name="Nunn H.S."/>
            <person name="Stevenson B.S."/>
            <person name="Bojanowski C.L."/>
            <person name="Crookes-Goodson W.J."/>
        </authorList>
    </citation>
    <scope>NUCLEOTIDE SEQUENCE [LARGE SCALE GENOMIC DNA]</scope>
    <source>
        <strain evidence="12 13">D216</strain>
    </source>
</reference>
<proteinExistence type="predicted"/>
<dbReference type="InParanoid" id="A0A507AZJ3"/>
<dbReference type="PANTHER" id="PTHR20961">
    <property type="entry name" value="GLYCOSYLTRANSFERASE"/>
    <property type="match status" value="1"/>
</dbReference>
<comment type="catalytic activity">
    <reaction evidence="9">
        <text>L-seryl-[protein] + UDP-N-acetyl-alpha-D-glucosamine = 3-O-(N-acetyl-beta-D-glucosaminyl)-L-seryl-[protein] + UDP + H(+)</text>
        <dbReference type="Rhea" id="RHEA:48904"/>
        <dbReference type="Rhea" id="RHEA-COMP:9863"/>
        <dbReference type="Rhea" id="RHEA-COMP:12251"/>
        <dbReference type="ChEBI" id="CHEBI:15378"/>
        <dbReference type="ChEBI" id="CHEBI:29999"/>
        <dbReference type="ChEBI" id="CHEBI:57705"/>
        <dbReference type="ChEBI" id="CHEBI:58223"/>
        <dbReference type="ChEBI" id="CHEBI:90838"/>
        <dbReference type="EC" id="2.4.1.255"/>
    </reaction>
</comment>
<keyword evidence="13" id="KW-1185">Reference proteome</keyword>